<dbReference type="AlphaFoldDB" id="A0A2T7NEQ7"/>
<evidence type="ECO:0000313" key="3">
    <source>
        <dbReference type="Proteomes" id="UP000245119"/>
    </source>
</evidence>
<evidence type="ECO:0000256" key="1">
    <source>
        <dbReference type="SAM" id="MobiDB-lite"/>
    </source>
</evidence>
<dbReference type="Proteomes" id="UP000245119">
    <property type="component" value="Linkage Group LG13"/>
</dbReference>
<keyword evidence="3" id="KW-1185">Reference proteome</keyword>
<dbReference type="EMBL" id="PZQS01000013">
    <property type="protein sequence ID" value="PVD19646.1"/>
    <property type="molecule type" value="Genomic_DNA"/>
</dbReference>
<feature type="compositionally biased region" description="Polar residues" evidence="1">
    <location>
        <begin position="81"/>
        <end position="96"/>
    </location>
</feature>
<name>A0A2T7NEQ7_POMCA</name>
<feature type="compositionally biased region" description="Polar residues" evidence="1">
    <location>
        <begin position="122"/>
        <end position="136"/>
    </location>
</feature>
<accession>A0A2T7NEQ7</accession>
<gene>
    <name evidence="2" type="ORF">C0Q70_20136</name>
</gene>
<protein>
    <submittedName>
        <fullName evidence="2">Uncharacterized protein</fullName>
    </submittedName>
</protein>
<organism evidence="2 3">
    <name type="scientific">Pomacea canaliculata</name>
    <name type="common">Golden apple snail</name>
    <dbReference type="NCBI Taxonomy" id="400727"/>
    <lineage>
        <taxon>Eukaryota</taxon>
        <taxon>Metazoa</taxon>
        <taxon>Spiralia</taxon>
        <taxon>Lophotrochozoa</taxon>
        <taxon>Mollusca</taxon>
        <taxon>Gastropoda</taxon>
        <taxon>Caenogastropoda</taxon>
        <taxon>Architaenioglossa</taxon>
        <taxon>Ampullarioidea</taxon>
        <taxon>Ampullariidae</taxon>
        <taxon>Pomacea</taxon>
    </lineage>
</organism>
<evidence type="ECO:0000313" key="2">
    <source>
        <dbReference type="EMBL" id="PVD19646.1"/>
    </source>
</evidence>
<feature type="region of interest" description="Disordered" evidence="1">
    <location>
        <begin position="81"/>
        <end position="150"/>
    </location>
</feature>
<comment type="caution">
    <text evidence="2">The sequence shown here is derived from an EMBL/GenBank/DDBJ whole genome shotgun (WGS) entry which is preliminary data.</text>
</comment>
<dbReference type="OrthoDB" id="10037682at2759"/>
<reference evidence="2 3" key="1">
    <citation type="submission" date="2018-04" db="EMBL/GenBank/DDBJ databases">
        <title>The genome of golden apple snail Pomacea canaliculata provides insight into stress tolerance and invasive adaptation.</title>
        <authorList>
            <person name="Liu C."/>
            <person name="Liu B."/>
            <person name="Ren Y."/>
            <person name="Zhang Y."/>
            <person name="Wang H."/>
            <person name="Li S."/>
            <person name="Jiang F."/>
            <person name="Yin L."/>
            <person name="Zhang G."/>
            <person name="Qian W."/>
            <person name="Fan W."/>
        </authorList>
    </citation>
    <scope>NUCLEOTIDE SEQUENCE [LARGE SCALE GENOMIC DNA]</scope>
    <source>
        <strain evidence="2">SZHN2017</strain>
        <tissue evidence="2">Muscle</tissue>
    </source>
</reference>
<sequence>MYNFSGDHDPLLIRVPEPAREPLPMRMAKKYGFGYRRPVPQVTPHWSQWPQTRPYTTVGLRKSSNQETGAAAFSVPGIHHWNSSAQAPPLSDSSMQKGDRTIMSRGLSPRRAPPPVMPGRSLSRTGNFNNSSSRFVTGSLDLHASPYNAK</sequence>
<proteinExistence type="predicted"/>